<organism evidence="4 5">
    <name type="scientific">Streptococcus suis</name>
    <dbReference type="NCBI Taxonomy" id="1307"/>
    <lineage>
        <taxon>Bacteria</taxon>
        <taxon>Bacillati</taxon>
        <taxon>Bacillota</taxon>
        <taxon>Bacilli</taxon>
        <taxon>Lactobacillales</taxon>
        <taxon>Streptococcaceae</taxon>
        <taxon>Streptococcus</taxon>
    </lineage>
</organism>
<dbReference type="InterPro" id="IPR004919">
    <property type="entry name" value="GmrSD_N"/>
</dbReference>
<gene>
    <name evidence="3" type="ORF">BKM66_08785</name>
    <name evidence="4" type="ORF">ERS132452_00895</name>
</gene>
<sequence length="631" mass="74854">MTKTATLTVTKLLTEDEYIVPLYQRNFSWTYDEIEQLLIDIADAYKEREKRPDYYIGTLVVHQKGNMYHIIDGQQRTTALTLLALVLRNEYHIQIPGLKLLNFEARKQSNVSLQQLFENSSAEFENMDEIIRGYQNTKLALNKILSEQFKMEVKVYAEYLFQHVIIFRNMLPTDLDLNLYFERFNSRGEQLEAHEIIKAQLMAKLDDDVAVKFAKIWDACADFEKPVVKSFQMRKKRKETFKERENIFGWHFSNYKLANIYQFVDSRNSSKKSILDTLEDSSSLVFDDIVDDKETGKYTTVINFETLLLYTVSIIENISPQDVQLDDKKLLDVFTVSEKGRDWVIYFSETLLSIRHLFDNYVIRNASEDTSRRSKNDWFLSKGTYYEYQRDNRKNTDYFVEEHFENNTFSDKAVNDTIIMLQSMFAVTFTSNRDSRWLYETLAYLFENVEHLQDEAFGHQFVNFLEALAVRYAEGRLFAEDGQKFRCYPNMPIYAFNFVDYVLWKNQNNLQEYFFDSRNFRFTYRRSVEHWYPQNPNFEDSGMLRMSDSLLHSFGNLCIITDSQNSKFGNSRPQAKYSQWEKIFGNQSLKLQWMAKLTGNSDDNWNNEVIRGHEDKILMLVKEFIDCTKNI</sequence>
<dbReference type="EMBL" id="CP017666">
    <property type="protein sequence ID" value="AWX96235.1"/>
    <property type="molecule type" value="Genomic_DNA"/>
</dbReference>
<reference evidence="3 6" key="2">
    <citation type="submission" date="2016-10" db="EMBL/GenBank/DDBJ databases">
        <authorList>
            <person name="Zou G."/>
            <person name="Zhou R."/>
        </authorList>
    </citation>
    <scope>NUCLEOTIDE SEQUENCE [LARGE SCALE GENOMIC DNA]</scope>
    <source>
        <strain evidence="3 6">0061</strain>
    </source>
</reference>
<dbReference type="PANTHER" id="PTHR35149">
    <property type="entry name" value="SLL5132 PROTEIN"/>
    <property type="match status" value="1"/>
</dbReference>
<dbReference type="RefSeq" id="WP_044673271.1">
    <property type="nucleotide sequence ID" value="NZ_CEDD01000011.1"/>
</dbReference>
<protein>
    <submittedName>
        <fullName evidence="4">Uncharacterized conserved protein</fullName>
    </submittedName>
</protein>
<dbReference type="Pfam" id="PF03235">
    <property type="entry name" value="GmrSD_N"/>
    <property type="match status" value="1"/>
</dbReference>
<feature type="domain" description="GmrSD restriction endonucleases N-terminal" evidence="1">
    <location>
        <begin position="11"/>
        <end position="202"/>
    </location>
</feature>
<evidence type="ECO:0000313" key="5">
    <source>
        <dbReference type="Proteomes" id="UP000071765"/>
    </source>
</evidence>
<name>A0A0Z8I250_STRSU</name>
<dbReference type="PANTHER" id="PTHR35149:SF1">
    <property type="entry name" value="DUF5655 DOMAIN-CONTAINING PROTEIN"/>
    <property type="match status" value="1"/>
</dbReference>
<evidence type="ECO:0000259" key="2">
    <source>
        <dbReference type="Pfam" id="PF07510"/>
    </source>
</evidence>
<dbReference type="Proteomes" id="UP000250181">
    <property type="component" value="Chromosome"/>
</dbReference>
<evidence type="ECO:0000313" key="6">
    <source>
        <dbReference type="Proteomes" id="UP000250181"/>
    </source>
</evidence>
<proteinExistence type="predicted"/>
<dbReference type="AlphaFoldDB" id="A0A0Z8I250"/>
<accession>A0A0Z8I250</accession>
<dbReference type="InterPro" id="IPR011089">
    <property type="entry name" value="GmrSD_C"/>
</dbReference>
<feature type="domain" description="GmrSD restriction endonucleases C-terminal" evidence="2">
    <location>
        <begin position="499"/>
        <end position="617"/>
    </location>
</feature>
<reference evidence="4 5" key="1">
    <citation type="submission" date="2016-02" db="EMBL/GenBank/DDBJ databases">
        <authorList>
            <consortium name="Pathogen Informatics"/>
        </authorList>
    </citation>
    <scope>NUCLEOTIDE SEQUENCE [LARGE SCALE GENOMIC DNA]</scope>
    <source>
        <strain evidence="4 5">LSS90</strain>
    </source>
</reference>
<dbReference type="Pfam" id="PF07510">
    <property type="entry name" value="GmrSD_C"/>
    <property type="match status" value="1"/>
</dbReference>
<dbReference type="EMBL" id="FIIN01000004">
    <property type="protein sequence ID" value="CYV82960.1"/>
    <property type="molecule type" value="Genomic_DNA"/>
</dbReference>
<dbReference type="Proteomes" id="UP000071765">
    <property type="component" value="Unassembled WGS sequence"/>
</dbReference>
<evidence type="ECO:0000313" key="4">
    <source>
        <dbReference type="EMBL" id="CYV82960.1"/>
    </source>
</evidence>
<evidence type="ECO:0000313" key="3">
    <source>
        <dbReference type="EMBL" id="AWX96235.1"/>
    </source>
</evidence>
<evidence type="ECO:0000259" key="1">
    <source>
        <dbReference type="Pfam" id="PF03235"/>
    </source>
</evidence>